<protein>
    <recommendedName>
        <fullName evidence="3">Fe-S protein</fullName>
    </recommendedName>
</protein>
<dbReference type="EMBL" id="JBHSAB010000005">
    <property type="protein sequence ID" value="MFC3908480.1"/>
    <property type="molecule type" value="Genomic_DNA"/>
</dbReference>
<evidence type="ECO:0000313" key="2">
    <source>
        <dbReference type="Proteomes" id="UP001595758"/>
    </source>
</evidence>
<dbReference type="RefSeq" id="WP_382341802.1">
    <property type="nucleotide sequence ID" value="NZ_JBHSAB010000005.1"/>
</dbReference>
<proteinExistence type="predicted"/>
<accession>A0ABV8CEK9</accession>
<comment type="caution">
    <text evidence="1">The sequence shown here is derived from an EMBL/GenBank/DDBJ whole genome shotgun (WGS) entry which is preliminary data.</text>
</comment>
<reference evidence="2" key="1">
    <citation type="journal article" date="2019" name="Int. J. Syst. Evol. Microbiol.">
        <title>The Global Catalogue of Microorganisms (GCM) 10K type strain sequencing project: providing services to taxonomists for standard genome sequencing and annotation.</title>
        <authorList>
            <consortium name="The Broad Institute Genomics Platform"/>
            <consortium name="The Broad Institute Genome Sequencing Center for Infectious Disease"/>
            <person name="Wu L."/>
            <person name="Ma J."/>
        </authorList>
    </citation>
    <scope>NUCLEOTIDE SEQUENCE [LARGE SCALE GENOMIC DNA]</scope>
    <source>
        <strain evidence="2">CCUG 59858</strain>
    </source>
</reference>
<name>A0ABV8CEK9_9GAMM</name>
<organism evidence="1 2">
    <name type="scientific">Legionella dresdenensis</name>
    <dbReference type="NCBI Taxonomy" id="450200"/>
    <lineage>
        <taxon>Bacteria</taxon>
        <taxon>Pseudomonadati</taxon>
        <taxon>Pseudomonadota</taxon>
        <taxon>Gammaproteobacteria</taxon>
        <taxon>Legionellales</taxon>
        <taxon>Legionellaceae</taxon>
        <taxon>Legionella</taxon>
    </lineage>
</organism>
<sequence length="317" mass="34909">MRQAVIRFIGSLLFLLYNSVLFAAPWYTGPLLAPSGHTIPAGHTNLEVYGFFTDNEGIYNRHWKLTHAPMGSSIVGNPIFTHGISDSMDVQFSAPYAYNRFHGQNSHHMSDVSATLGYQLIEQKGRRLIPDLRVTIQEIIPTGKFEDLDPVNNGTDSTGIGSYQTAFNLNFQHLLPITDVHYLRTRLSLAYVYAADVSVYGYNSFGGAANTLGNVHPGDLQSIDIAGELSLTQHLVAVMEGFFAHRHRTRFSGYAGTNSAGQPAHIGQNPTDEITIAPALEWNFNSNVGLIAGVWKTLAGRDTSEFKSYVIAINAFW</sequence>
<evidence type="ECO:0000313" key="1">
    <source>
        <dbReference type="EMBL" id="MFC3908480.1"/>
    </source>
</evidence>
<dbReference type="Proteomes" id="UP001595758">
    <property type="component" value="Unassembled WGS sequence"/>
</dbReference>
<keyword evidence="2" id="KW-1185">Reference proteome</keyword>
<gene>
    <name evidence="1" type="ORF">ACFORL_05255</name>
</gene>
<evidence type="ECO:0008006" key="3">
    <source>
        <dbReference type="Google" id="ProtNLM"/>
    </source>
</evidence>